<dbReference type="Pfam" id="PF03787">
    <property type="entry name" value="RAMPs"/>
    <property type="match status" value="2"/>
</dbReference>
<name>A0ABU4WBT8_9FUSO</name>
<dbReference type="PANTHER" id="PTHR35579:SF3">
    <property type="entry name" value="CRISPR SYSTEM CMS ENDORIBONUCLEASE CSM3"/>
    <property type="match status" value="1"/>
</dbReference>
<dbReference type="CDD" id="cd09726">
    <property type="entry name" value="RAMP_I_III"/>
    <property type="match status" value="1"/>
</dbReference>
<dbReference type="InterPro" id="IPR023825">
    <property type="entry name" value="CRISPR-assoc_RAMP_BGP1436"/>
</dbReference>
<dbReference type="InterPro" id="IPR052216">
    <property type="entry name" value="CRISPR_Csm3_endoribonuclease"/>
</dbReference>
<comment type="caution">
    <text evidence="3">The sequence shown here is derived from an EMBL/GenBank/DDBJ whole genome shotgun (WGS) entry which is preliminary data.</text>
</comment>
<feature type="domain" description="CRISPR type III-associated protein" evidence="2">
    <location>
        <begin position="381"/>
        <end position="548"/>
    </location>
</feature>
<accession>A0ABU4WBT8</accession>
<dbReference type="PANTHER" id="PTHR35579">
    <property type="entry name" value="CRISPR SYSTEM CMS ENDORIBONUCLEASE CSM3"/>
    <property type="match status" value="1"/>
</dbReference>
<evidence type="ECO:0000313" key="3">
    <source>
        <dbReference type="EMBL" id="MDX8337008.1"/>
    </source>
</evidence>
<proteinExistence type="predicted"/>
<dbReference type="NCBIfam" id="TIGR03986">
    <property type="entry name" value="TIGR03986 family CRISPR-associated RAMP protein"/>
    <property type="match status" value="1"/>
</dbReference>
<reference evidence="4" key="1">
    <citation type="submission" date="2023-07" db="EMBL/GenBank/DDBJ databases">
        <authorList>
            <person name="Colorado M.A."/>
            <person name="Villamil L.M."/>
            <person name="Melo J.F."/>
            <person name="Rodriguez J.A."/>
            <person name="Ruiz R.Y."/>
        </authorList>
    </citation>
    <scope>NUCLEOTIDE SEQUENCE [LARGE SCALE GENOMIC DNA]</scope>
    <source>
        <strain evidence="4">C33</strain>
    </source>
</reference>
<dbReference type="InterPro" id="IPR005537">
    <property type="entry name" value="RAMP_III_fam"/>
</dbReference>
<evidence type="ECO:0000256" key="1">
    <source>
        <dbReference type="ARBA" id="ARBA00023118"/>
    </source>
</evidence>
<sequence length="652" mass="75219">MAKGKIEAINKDAKKVTIKGKEYQIGKAKWNSENLANKLDVGVEIEFDIKGANFDFKRVVSSLESSFSKGNNNTKFGGNTSKQSIGNIKFDYPYNFVRIEDKVEREPVNKGEFSGKIICTLTNKSPIFFPEPKGNEVATNHSREMFYKKDGKYVIPASSLKGSFRSVLEAISNSCLLNIESERLEKRLSAGAFNDRVFGIIKRLPTENEDGLIVEATVLKVKTEALPFEYKDRRGKGKESIYDLPLSNLIKNYEHIDKNNDFEKVTNGKKDMDGILWISSDIFSKKHEKILYPTQNGKSFKFTLDEYKDIQYLLKQRNERDLKKGGKEFYIESIKSGDPIIFQVDNNGNAKNLAFSEIPRLRYKYSPYDLVPKELKACDTFEDACYACRIFGMTGNNNEDKKEEDKDKIALQGRVFFKDATIDKDKANIQSKPILIKSLGEPHPTLTGFYLENGTYDDKTKIRGRKFYWHHKDKLNTDYSKFKTSITPEKEEKHNSSIQFMNSGNEFNFEVSFKNLKEDELGLLLLTLELENDMLHKFGKAKALGFGSSEVKVTNLLLQPKNRYESFDSSYVESEDKQKFIDDFKNKFNLENKDQWKDLKVILNQTNKLDFSKSPFPESEDKKGQLNTLNWFTKMKKDFKNNFKLPKIQDYK</sequence>
<dbReference type="Proteomes" id="UP001279681">
    <property type="component" value="Unassembled WGS sequence"/>
</dbReference>
<keyword evidence="4" id="KW-1185">Reference proteome</keyword>
<protein>
    <submittedName>
        <fullName evidence="3">TIGR03986 family CRISPR-associated RAMP protein</fullName>
    </submittedName>
</protein>
<dbReference type="RefSeq" id="WP_320314362.1">
    <property type="nucleotide sequence ID" value="NZ_JAVIKH010000018.1"/>
</dbReference>
<organism evidence="3 4">
    <name type="scientific">Candidatus Cetobacterium colombiensis</name>
    <dbReference type="NCBI Taxonomy" id="3073100"/>
    <lineage>
        <taxon>Bacteria</taxon>
        <taxon>Fusobacteriati</taxon>
        <taxon>Fusobacteriota</taxon>
        <taxon>Fusobacteriia</taxon>
        <taxon>Fusobacteriales</taxon>
        <taxon>Fusobacteriaceae</taxon>
        <taxon>Cetobacterium</taxon>
    </lineage>
</organism>
<feature type="domain" description="CRISPR type III-associated protein" evidence="2">
    <location>
        <begin position="145"/>
        <end position="337"/>
    </location>
</feature>
<dbReference type="EMBL" id="JAVIKH010000018">
    <property type="protein sequence ID" value="MDX8337008.1"/>
    <property type="molecule type" value="Genomic_DNA"/>
</dbReference>
<gene>
    <name evidence="3" type="ORF">RFV38_10950</name>
</gene>
<evidence type="ECO:0000313" key="4">
    <source>
        <dbReference type="Proteomes" id="UP001279681"/>
    </source>
</evidence>
<keyword evidence="1" id="KW-0051">Antiviral defense</keyword>
<evidence type="ECO:0000259" key="2">
    <source>
        <dbReference type="Pfam" id="PF03787"/>
    </source>
</evidence>